<evidence type="ECO:0000256" key="5">
    <source>
        <dbReference type="ARBA" id="ARBA00023267"/>
    </source>
</evidence>
<dbReference type="SUPFAM" id="SSF51230">
    <property type="entry name" value="Single hybrid motif"/>
    <property type="match status" value="1"/>
</dbReference>
<dbReference type="InterPro" id="IPR005482">
    <property type="entry name" value="Biotin_COase_C"/>
</dbReference>
<keyword evidence="5" id="KW-0092">Biotin</keyword>
<dbReference type="GO" id="GO:0046872">
    <property type="term" value="F:metal ion binding"/>
    <property type="evidence" value="ECO:0007669"/>
    <property type="project" value="InterPro"/>
</dbReference>
<dbReference type="PROSITE" id="PS50975">
    <property type="entry name" value="ATP_GRASP"/>
    <property type="match status" value="1"/>
</dbReference>
<dbReference type="GO" id="GO:0016874">
    <property type="term" value="F:ligase activity"/>
    <property type="evidence" value="ECO:0007669"/>
    <property type="project" value="UniProtKB-KW"/>
</dbReference>
<dbReference type="Pfam" id="PF02785">
    <property type="entry name" value="Biotin_carb_C"/>
    <property type="match status" value="1"/>
</dbReference>
<dbReference type="PROSITE" id="PS00188">
    <property type="entry name" value="BIOTIN"/>
    <property type="match status" value="1"/>
</dbReference>
<dbReference type="InterPro" id="IPR000089">
    <property type="entry name" value="Biotin_lipoyl"/>
</dbReference>
<dbReference type="InterPro" id="IPR016185">
    <property type="entry name" value="PreATP-grasp_dom_sf"/>
</dbReference>
<dbReference type="AlphaFoldDB" id="A0A8H8CEX9"/>
<evidence type="ECO:0000313" key="9">
    <source>
        <dbReference type="EMBL" id="KAG5163712.1"/>
    </source>
</evidence>
<dbReference type="SUPFAM" id="SSF56059">
    <property type="entry name" value="Glutathione synthetase ATP-binding domain-like"/>
    <property type="match status" value="1"/>
</dbReference>
<dbReference type="CDD" id="cd06850">
    <property type="entry name" value="biotinyl_domain"/>
    <property type="match status" value="1"/>
</dbReference>
<reference evidence="9" key="1">
    <citation type="submission" date="2021-02" db="EMBL/GenBank/DDBJ databases">
        <title>Psilocybe cubensis genome.</title>
        <authorList>
            <person name="Mckernan K.J."/>
            <person name="Crawford S."/>
            <person name="Trippe A."/>
            <person name="Kane L.T."/>
            <person name="Mclaughlin S."/>
        </authorList>
    </citation>
    <scope>NUCLEOTIDE SEQUENCE [LARGE SCALE GENOMIC DNA]</scope>
    <source>
        <strain evidence="9">MGC-MH-2018</strain>
    </source>
</reference>
<feature type="domain" description="Biotin carboxylation" evidence="8">
    <location>
        <begin position="1"/>
        <end position="472"/>
    </location>
</feature>
<dbReference type="PANTHER" id="PTHR45007">
    <property type="entry name" value="CARBOXYLASE, PUTATIVE (AFU_ORTHOLOGUE AFUA_5G07570)-RELATED"/>
    <property type="match status" value="1"/>
</dbReference>
<proteinExistence type="predicted"/>
<dbReference type="InterPro" id="IPR011764">
    <property type="entry name" value="Biotin_carboxylation_dom"/>
</dbReference>
<evidence type="ECO:0000256" key="3">
    <source>
        <dbReference type="ARBA" id="ARBA00022741"/>
    </source>
</evidence>
<dbReference type="SUPFAM" id="SSF52440">
    <property type="entry name" value="PreATP-grasp domain"/>
    <property type="match status" value="1"/>
</dbReference>
<feature type="domain" description="ATP-grasp" evidence="7">
    <location>
        <begin position="120"/>
        <end position="315"/>
    </location>
</feature>
<dbReference type="SUPFAM" id="SSF51246">
    <property type="entry name" value="Rudiment single hybrid motif"/>
    <property type="match status" value="1"/>
</dbReference>
<dbReference type="InterPro" id="IPR011054">
    <property type="entry name" value="Rudment_hybrid_motif"/>
</dbReference>
<comment type="caution">
    <text evidence="9">The sequence shown here is derived from an EMBL/GenBank/DDBJ whole genome shotgun (WGS) entry which is preliminary data.</text>
</comment>
<dbReference type="Pfam" id="PF00289">
    <property type="entry name" value="Biotin_carb_N"/>
    <property type="match status" value="1"/>
</dbReference>
<dbReference type="Gene3D" id="3.30.470.20">
    <property type="entry name" value="ATP-grasp fold, B domain"/>
    <property type="match status" value="1"/>
</dbReference>
<organism evidence="9">
    <name type="scientific">Psilocybe cubensis</name>
    <name type="common">Psychedelic mushroom</name>
    <name type="synonym">Stropharia cubensis</name>
    <dbReference type="NCBI Taxonomy" id="181762"/>
    <lineage>
        <taxon>Eukaryota</taxon>
        <taxon>Fungi</taxon>
        <taxon>Dikarya</taxon>
        <taxon>Basidiomycota</taxon>
        <taxon>Agaricomycotina</taxon>
        <taxon>Agaricomycetes</taxon>
        <taxon>Agaricomycetidae</taxon>
        <taxon>Agaricales</taxon>
        <taxon>Agaricineae</taxon>
        <taxon>Strophariaceae</taxon>
        <taxon>Psilocybe</taxon>
    </lineage>
</organism>
<dbReference type="PROSITE" id="PS50979">
    <property type="entry name" value="BC"/>
    <property type="match status" value="1"/>
</dbReference>
<evidence type="ECO:0000259" key="8">
    <source>
        <dbReference type="PROSITE" id="PS50979"/>
    </source>
</evidence>
<accession>A0A8H8CEX9</accession>
<dbReference type="PROSITE" id="PS00867">
    <property type="entry name" value="CPSASE_2"/>
    <property type="match status" value="1"/>
</dbReference>
<keyword evidence="3 6" id="KW-0547">Nucleotide-binding</keyword>
<keyword evidence="4 6" id="KW-0067">ATP-binding</keyword>
<evidence type="ECO:0000256" key="2">
    <source>
        <dbReference type="ARBA" id="ARBA00022598"/>
    </source>
</evidence>
<evidence type="ECO:0008006" key="10">
    <source>
        <dbReference type="Google" id="ProtNLM"/>
    </source>
</evidence>
<dbReference type="InterPro" id="IPR011053">
    <property type="entry name" value="Single_hybrid_motif"/>
</dbReference>
<dbReference type="Gene3D" id="2.40.50.100">
    <property type="match status" value="1"/>
</dbReference>
<dbReference type="GO" id="GO:0005524">
    <property type="term" value="F:ATP binding"/>
    <property type="evidence" value="ECO:0007669"/>
    <property type="project" value="UniProtKB-UniRule"/>
</dbReference>
<evidence type="ECO:0000256" key="1">
    <source>
        <dbReference type="ARBA" id="ARBA00001953"/>
    </source>
</evidence>
<evidence type="ECO:0000259" key="7">
    <source>
        <dbReference type="PROSITE" id="PS50975"/>
    </source>
</evidence>
<dbReference type="InterPro" id="IPR005481">
    <property type="entry name" value="BC-like_N"/>
</dbReference>
<dbReference type="SMART" id="SM00878">
    <property type="entry name" value="Biotin_carb_C"/>
    <property type="match status" value="1"/>
</dbReference>
<comment type="cofactor">
    <cofactor evidence="1">
        <name>biotin</name>
        <dbReference type="ChEBI" id="CHEBI:57586"/>
    </cofactor>
</comment>
<dbReference type="Pfam" id="PF02786">
    <property type="entry name" value="CPSase_L_D2"/>
    <property type="match status" value="1"/>
</dbReference>
<dbReference type="InterPro" id="IPR005479">
    <property type="entry name" value="CPAse_ATP-bd"/>
</dbReference>
<dbReference type="Pfam" id="PF00364">
    <property type="entry name" value="Biotin_lipoyl"/>
    <property type="match status" value="1"/>
</dbReference>
<dbReference type="InterPro" id="IPR001882">
    <property type="entry name" value="Biotin_BS"/>
</dbReference>
<name>A0A8H8CEX9_PSICU</name>
<gene>
    <name evidence="9" type="ORF">JR316_011501</name>
</gene>
<evidence type="ECO:0000256" key="4">
    <source>
        <dbReference type="ARBA" id="ARBA00022840"/>
    </source>
</evidence>
<sequence length="721" mass="77844">MMFKILVANRGEIATRILRSASELGWKTVAIYTENDTSHATYADEAVKLESVVGFLDVDTIVTIAYSTNCTHVHPGYGFLSESPKLPVALSRQQGGGKCIEFIGPSPEALRIASDKMLSRELATLLGIPVSPGRHISTPEEIRQFSRNLGHRYPLIIKALDGGGGRGIRIVNSEDEVEEAFQRCIGESPSKQAFVEKALAGPGWKHVEVQVIGDGTNVNHFWERECSVQRRFQKLVEIAPSRLPRSAVQPLIDASLKMAQRLQYKGLGTFEFLLNARSPSDWVFLEINPRIQVEHTVTEEINDIDLVRTQLLLFSPSTRTLASLRFDRPPTSPTSYAIQLRVNAEDPSKGFQLAPGTLLPQDVVWPLGRGIRVDTWLSISPSGHSPDAKFNVGTDFDSLLAKIIVKGASFEEATQRGIRALRELRVGDSSKEISGFKSVKTNAVVLAGTLSHSDWFGTHGEVDTLWLERNLRDVIELGDKVLPPKAIVGLQKPTSAGAMNGHESGPSSGAGSVLLQPGTLFSLIMSPSGQSVGESSRTGGTVKHSITITSIERNAFPQVLSGTFLSTLPSPFASVDSSGLGNASQVPIPFTLTQSTSVNVSGGQQQQFELADPNANGHIGSPMTGKVVELHPALLQALSNSTGTTHKDKIKVRQGQPLLLLSVMKMENAIVAPWDGYVQRVGKGIKLGVVLGEGMLVCVLERGSNLPTDSGSDNNNGRARL</sequence>
<dbReference type="OrthoDB" id="196847at2759"/>
<dbReference type="PANTHER" id="PTHR45007:SF1">
    <property type="entry name" value="CARBOXYLASE, PUTATIVE (AFU_ORTHOLOGUE AFUA_5G07570)-RELATED"/>
    <property type="match status" value="1"/>
</dbReference>
<dbReference type="EMBL" id="JAFIQS010000014">
    <property type="protein sequence ID" value="KAG5163712.1"/>
    <property type="molecule type" value="Genomic_DNA"/>
</dbReference>
<keyword evidence="2" id="KW-0436">Ligase</keyword>
<evidence type="ECO:0000256" key="6">
    <source>
        <dbReference type="PROSITE-ProRule" id="PRU00409"/>
    </source>
</evidence>
<protein>
    <recommendedName>
        <fullName evidence="10">Pyruvate carboxylase</fullName>
    </recommendedName>
</protein>
<dbReference type="InterPro" id="IPR011761">
    <property type="entry name" value="ATP-grasp"/>
</dbReference>